<dbReference type="InterPro" id="IPR050707">
    <property type="entry name" value="HTH_MetabolicPath_Reg"/>
</dbReference>
<keyword evidence="2" id="KW-0238">DNA-binding</keyword>
<dbReference type="PROSITE" id="PS51078">
    <property type="entry name" value="ICLR_ED"/>
    <property type="match status" value="1"/>
</dbReference>
<dbReference type="CDD" id="cd00090">
    <property type="entry name" value="HTH_ARSR"/>
    <property type="match status" value="1"/>
</dbReference>
<evidence type="ECO:0000256" key="3">
    <source>
        <dbReference type="ARBA" id="ARBA00023163"/>
    </source>
</evidence>
<dbReference type="Gene3D" id="1.10.10.10">
    <property type="entry name" value="Winged helix-like DNA-binding domain superfamily/Winged helix DNA-binding domain"/>
    <property type="match status" value="1"/>
</dbReference>
<feature type="non-terminal residue" evidence="6">
    <location>
        <position position="276"/>
    </location>
</feature>
<dbReference type="RefSeq" id="WP_106586723.1">
    <property type="nucleotide sequence ID" value="NZ_PYGA01000034.1"/>
</dbReference>
<dbReference type="InterPro" id="IPR036390">
    <property type="entry name" value="WH_DNA-bd_sf"/>
</dbReference>
<protein>
    <submittedName>
        <fullName evidence="6">IclR family transcriptional regulator</fullName>
    </submittedName>
</protein>
<keyword evidence="7" id="KW-1185">Reference proteome</keyword>
<dbReference type="PANTHER" id="PTHR30136">
    <property type="entry name" value="HELIX-TURN-HELIX TRANSCRIPTIONAL REGULATOR, ICLR FAMILY"/>
    <property type="match status" value="1"/>
</dbReference>
<evidence type="ECO:0000259" key="5">
    <source>
        <dbReference type="PROSITE" id="PS51078"/>
    </source>
</evidence>
<sequence length="276" mass="29291">MAGSAEAAGNNGRAADRLLQVLLLFTREESLTADRIAERTGIPVSTVYRLLARLTDSGFVRHSPAGAVYAAGPVAVQFAERYRSGALQRTAIGPRLARLSQESGELAAYLVPVGTEALCVDAVEGPRLLRCCYSRGATQPLLRGATAQAMLASLPEERRQAVYAAYRLPPDRVRHLEAEHEQVRQVGVAVSEGALDEGVWGASAPVLDAAGVLGGAVTVMAPAARTALRRPHYIRLVKEAARDLSLLFNLARGPGLPGSIVSRTENAAVPHASRCR</sequence>
<name>A0A2P8CNL0_9ACTN</name>
<dbReference type="Gene3D" id="3.30.450.40">
    <property type="match status" value="1"/>
</dbReference>
<dbReference type="Proteomes" id="UP000240542">
    <property type="component" value="Unassembled WGS sequence"/>
</dbReference>
<dbReference type="SUPFAM" id="SSF55781">
    <property type="entry name" value="GAF domain-like"/>
    <property type="match status" value="1"/>
</dbReference>
<dbReference type="SUPFAM" id="SSF46785">
    <property type="entry name" value="Winged helix' DNA-binding domain"/>
    <property type="match status" value="1"/>
</dbReference>
<feature type="domain" description="HTH iclR-type" evidence="4">
    <location>
        <begin position="12"/>
        <end position="73"/>
    </location>
</feature>
<evidence type="ECO:0000256" key="2">
    <source>
        <dbReference type="ARBA" id="ARBA00023125"/>
    </source>
</evidence>
<dbReference type="GO" id="GO:0003677">
    <property type="term" value="F:DNA binding"/>
    <property type="evidence" value="ECO:0007669"/>
    <property type="project" value="UniProtKB-KW"/>
</dbReference>
<gene>
    <name evidence="6" type="ORF">CLV63_13455</name>
</gene>
<dbReference type="InterPro" id="IPR029016">
    <property type="entry name" value="GAF-like_dom_sf"/>
</dbReference>
<keyword evidence="3" id="KW-0804">Transcription</keyword>
<dbReference type="PANTHER" id="PTHR30136:SF24">
    <property type="entry name" value="HTH-TYPE TRANSCRIPTIONAL REPRESSOR ALLR"/>
    <property type="match status" value="1"/>
</dbReference>
<reference evidence="6 7" key="1">
    <citation type="submission" date="2018-03" db="EMBL/GenBank/DDBJ databases">
        <title>Genomic Encyclopedia of Archaeal and Bacterial Type Strains, Phase II (KMG-II): from individual species to whole genera.</title>
        <authorList>
            <person name="Goeker M."/>
        </authorList>
    </citation>
    <scope>NUCLEOTIDE SEQUENCE [LARGE SCALE GENOMIC DNA]</scope>
    <source>
        <strain evidence="6 7">DSM 45312</strain>
    </source>
</reference>
<dbReference type="OrthoDB" id="3632743at2"/>
<proteinExistence type="predicted"/>
<feature type="domain" description="IclR-ED" evidence="5">
    <location>
        <begin position="74"/>
        <end position="250"/>
    </location>
</feature>
<evidence type="ECO:0000259" key="4">
    <source>
        <dbReference type="PROSITE" id="PS51077"/>
    </source>
</evidence>
<dbReference type="GO" id="GO:0045892">
    <property type="term" value="P:negative regulation of DNA-templated transcription"/>
    <property type="evidence" value="ECO:0007669"/>
    <property type="project" value="TreeGrafter"/>
</dbReference>
<dbReference type="InterPro" id="IPR005471">
    <property type="entry name" value="Tscrpt_reg_IclR_N"/>
</dbReference>
<dbReference type="AlphaFoldDB" id="A0A2P8CNL0"/>
<dbReference type="Pfam" id="PF01614">
    <property type="entry name" value="IclR_C"/>
    <property type="match status" value="1"/>
</dbReference>
<evidence type="ECO:0000256" key="1">
    <source>
        <dbReference type="ARBA" id="ARBA00023015"/>
    </source>
</evidence>
<evidence type="ECO:0000313" key="7">
    <source>
        <dbReference type="Proteomes" id="UP000240542"/>
    </source>
</evidence>
<dbReference type="InterPro" id="IPR014757">
    <property type="entry name" value="Tscrpt_reg_IclR_C"/>
</dbReference>
<dbReference type="Pfam" id="PF09339">
    <property type="entry name" value="HTH_IclR"/>
    <property type="match status" value="1"/>
</dbReference>
<comment type="caution">
    <text evidence="6">The sequence shown here is derived from an EMBL/GenBank/DDBJ whole genome shotgun (WGS) entry which is preliminary data.</text>
</comment>
<dbReference type="SMART" id="SM00346">
    <property type="entry name" value="HTH_ICLR"/>
    <property type="match status" value="1"/>
</dbReference>
<accession>A0A2P8CNL0</accession>
<dbReference type="PROSITE" id="PS51077">
    <property type="entry name" value="HTH_ICLR"/>
    <property type="match status" value="1"/>
</dbReference>
<dbReference type="GO" id="GO:0003700">
    <property type="term" value="F:DNA-binding transcription factor activity"/>
    <property type="evidence" value="ECO:0007669"/>
    <property type="project" value="TreeGrafter"/>
</dbReference>
<evidence type="ECO:0000313" key="6">
    <source>
        <dbReference type="EMBL" id="PSK86568.1"/>
    </source>
</evidence>
<dbReference type="InterPro" id="IPR036388">
    <property type="entry name" value="WH-like_DNA-bd_sf"/>
</dbReference>
<dbReference type="InterPro" id="IPR011991">
    <property type="entry name" value="ArsR-like_HTH"/>
</dbReference>
<keyword evidence="1" id="KW-0805">Transcription regulation</keyword>
<dbReference type="EMBL" id="PYGA01000034">
    <property type="protein sequence ID" value="PSK86568.1"/>
    <property type="molecule type" value="Genomic_DNA"/>
</dbReference>
<organism evidence="6 7">
    <name type="scientific">Murinocardiopsis flavida</name>
    <dbReference type="NCBI Taxonomy" id="645275"/>
    <lineage>
        <taxon>Bacteria</taxon>
        <taxon>Bacillati</taxon>
        <taxon>Actinomycetota</taxon>
        <taxon>Actinomycetes</taxon>
        <taxon>Streptosporangiales</taxon>
        <taxon>Nocardiopsidaceae</taxon>
        <taxon>Murinocardiopsis</taxon>
    </lineage>
</organism>